<dbReference type="OrthoDB" id="21629at2759"/>
<dbReference type="EMBL" id="KN833784">
    <property type="protein sequence ID" value="KIK19434.1"/>
    <property type="molecule type" value="Genomic_DNA"/>
</dbReference>
<sequence>QPQRPLSTTSQPNTPLVQSTPNQFPPSLYPTGASIASQAVNTPRLPYAPQPFGVFNPGPSVQQTSLVPPALSRGYGSPSPFDPSFGRPLAATPLATSSKAIQNPLSSPTLLAPGSSRRSSVPEPGPGPVARPLSIAPLTSGPMSSLGPIAPPAPIARPTGEPSGSNSGSPIRRTPSPKVLGSSALAADDDEVVPPARRVPSGPMSQSWGNSTSPRTIMGEMRGPWGNPTSTAFPTRPPIGSSLWGGMNANSEWQAPPTSFFSNSFVNNHTNSSPSPHSGNN</sequence>
<evidence type="ECO:0000256" key="1">
    <source>
        <dbReference type="SAM" id="MobiDB-lite"/>
    </source>
</evidence>
<feature type="compositionally biased region" description="Low complexity" evidence="1">
    <location>
        <begin position="267"/>
        <end position="281"/>
    </location>
</feature>
<feature type="non-terminal residue" evidence="2">
    <location>
        <position position="1"/>
    </location>
</feature>
<keyword evidence="3" id="KW-1185">Reference proteome</keyword>
<accession>A0A0C9YZP4</accession>
<reference evidence="2 3" key="1">
    <citation type="submission" date="2014-04" db="EMBL/GenBank/DDBJ databases">
        <authorList>
            <consortium name="DOE Joint Genome Institute"/>
            <person name="Kuo A."/>
            <person name="Kohler A."/>
            <person name="Costa M.D."/>
            <person name="Nagy L.G."/>
            <person name="Floudas D."/>
            <person name="Copeland A."/>
            <person name="Barry K.W."/>
            <person name="Cichocki N."/>
            <person name="Veneault-Fourrey C."/>
            <person name="LaButti K."/>
            <person name="Lindquist E.A."/>
            <person name="Lipzen A."/>
            <person name="Lundell T."/>
            <person name="Morin E."/>
            <person name="Murat C."/>
            <person name="Sun H."/>
            <person name="Tunlid A."/>
            <person name="Henrissat B."/>
            <person name="Grigoriev I.V."/>
            <person name="Hibbett D.S."/>
            <person name="Martin F."/>
            <person name="Nordberg H.P."/>
            <person name="Cantor M.N."/>
            <person name="Hua S.X."/>
        </authorList>
    </citation>
    <scope>NUCLEOTIDE SEQUENCE [LARGE SCALE GENOMIC DNA]</scope>
    <source>
        <strain evidence="2 3">441</strain>
    </source>
</reference>
<dbReference type="Proteomes" id="UP000054018">
    <property type="component" value="Unassembled WGS sequence"/>
</dbReference>
<protein>
    <submittedName>
        <fullName evidence="2">Unplaced genomic scaffold scaffold_100, whole genome shotgun sequence</fullName>
    </submittedName>
</protein>
<name>A0A0C9YZP4_9AGAM</name>
<evidence type="ECO:0000313" key="2">
    <source>
        <dbReference type="EMBL" id="KIK19434.1"/>
    </source>
</evidence>
<dbReference type="HOGENOM" id="CLU_992294_0_0_1"/>
<feature type="compositionally biased region" description="Polar residues" evidence="1">
    <location>
        <begin position="94"/>
        <end position="109"/>
    </location>
</feature>
<organism evidence="2 3">
    <name type="scientific">Pisolithus microcarpus 441</name>
    <dbReference type="NCBI Taxonomy" id="765257"/>
    <lineage>
        <taxon>Eukaryota</taxon>
        <taxon>Fungi</taxon>
        <taxon>Dikarya</taxon>
        <taxon>Basidiomycota</taxon>
        <taxon>Agaricomycotina</taxon>
        <taxon>Agaricomycetes</taxon>
        <taxon>Agaricomycetidae</taxon>
        <taxon>Boletales</taxon>
        <taxon>Sclerodermatineae</taxon>
        <taxon>Pisolithaceae</taxon>
        <taxon>Pisolithus</taxon>
    </lineage>
</organism>
<reference evidence="3" key="2">
    <citation type="submission" date="2015-01" db="EMBL/GenBank/DDBJ databases">
        <title>Evolutionary Origins and Diversification of the Mycorrhizal Mutualists.</title>
        <authorList>
            <consortium name="DOE Joint Genome Institute"/>
            <consortium name="Mycorrhizal Genomics Consortium"/>
            <person name="Kohler A."/>
            <person name="Kuo A."/>
            <person name="Nagy L.G."/>
            <person name="Floudas D."/>
            <person name="Copeland A."/>
            <person name="Barry K.W."/>
            <person name="Cichocki N."/>
            <person name="Veneault-Fourrey C."/>
            <person name="LaButti K."/>
            <person name="Lindquist E.A."/>
            <person name="Lipzen A."/>
            <person name="Lundell T."/>
            <person name="Morin E."/>
            <person name="Murat C."/>
            <person name="Riley R."/>
            <person name="Ohm R."/>
            <person name="Sun H."/>
            <person name="Tunlid A."/>
            <person name="Henrissat B."/>
            <person name="Grigoriev I.V."/>
            <person name="Hibbett D.S."/>
            <person name="Martin F."/>
        </authorList>
    </citation>
    <scope>NUCLEOTIDE SEQUENCE [LARGE SCALE GENOMIC DNA]</scope>
    <source>
        <strain evidence="3">441</strain>
    </source>
</reference>
<feature type="compositionally biased region" description="Polar residues" evidence="1">
    <location>
        <begin position="203"/>
        <end position="215"/>
    </location>
</feature>
<dbReference type="AlphaFoldDB" id="A0A0C9YZP4"/>
<proteinExistence type="predicted"/>
<feature type="compositionally biased region" description="Polar residues" evidence="1">
    <location>
        <begin position="1"/>
        <end position="22"/>
    </location>
</feature>
<feature type="region of interest" description="Disordered" evidence="1">
    <location>
        <begin position="1"/>
        <end position="31"/>
    </location>
</feature>
<evidence type="ECO:0000313" key="3">
    <source>
        <dbReference type="Proteomes" id="UP000054018"/>
    </source>
</evidence>
<gene>
    <name evidence="2" type="ORF">PISMIDRAFT_153119</name>
</gene>
<feature type="compositionally biased region" description="Polar residues" evidence="1">
    <location>
        <begin position="248"/>
        <end position="266"/>
    </location>
</feature>
<feature type="region of interest" description="Disordered" evidence="1">
    <location>
        <begin position="56"/>
        <end position="281"/>
    </location>
</feature>
<dbReference type="STRING" id="765257.A0A0C9YZP4"/>